<gene>
    <name evidence="1" type="ORF">JKA74_10255</name>
</gene>
<proteinExistence type="predicted"/>
<keyword evidence="2" id="KW-1185">Reference proteome</keyword>
<dbReference type="RefSeq" id="WP_201431081.1">
    <property type="nucleotide sequence ID" value="NZ_JAEQBW010000003.1"/>
</dbReference>
<sequence>MKKFTYIFIMIAYISYSCKTEVNINPIEEVQQELLESLQGTWTVVETRKDNTLITDFNDFTLTISGKTYSTENGSPVWPTNGIFDFNSVEIENEFIRQDGRIFTMTKNNDVLMVSILYEENNARGEYGRYEFILE</sequence>
<name>A0A935C8F0_9BACT</name>
<evidence type="ECO:0000313" key="1">
    <source>
        <dbReference type="EMBL" id="MBK6265419.1"/>
    </source>
</evidence>
<organism evidence="1 2">
    <name type="scientific">Marivirga aurantiaca</name>
    <dbReference type="NCBI Taxonomy" id="2802615"/>
    <lineage>
        <taxon>Bacteria</taxon>
        <taxon>Pseudomonadati</taxon>
        <taxon>Bacteroidota</taxon>
        <taxon>Cytophagia</taxon>
        <taxon>Cytophagales</taxon>
        <taxon>Marivirgaceae</taxon>
        <taxon>Marivirga</taxon>
    </lineage>
</organism>
<dbReference type="EMBL" id="JAEQBW010000003">
    <property type="protein sequence ID" value="MBK6265419.1"/>
    <property type="molecule type" value="Genomic_DNA"/>
</dbReference>
<evidence type="ECO:0008006" key="3">
    <source>
        <dbReference type="Google" id="ProtNLM"/>
    </source>
</evidence>
<comment type="caution">
    <text evidence="1">The sequence shown here is derived from an EMBL/GenBank/DDBJ whole genome shotgun (WGS) entry which is preliminary data.</text>
</comment>
<dbReference type="Proteomes" id="UP000611723">
    <property type="component" value="Unassembled WGS sequence"/>
</dbReference>
<dbReference type="PROSITE" id="PS51257">
    <property type="entry name" value="PROKAR_LIPOPROTEIN"/>
    <property type="match status" value="1"/>
</dbReference>
<protein>
    <recommendedName>
        <fullName evidence="3">Lipocalin-like domain-containing protein</fullName>
    </recommendedName>
</protein>
<reference evidence="1" key="1">
    <citation type="submission" date="2021-01" db="EMBL/GenBank/DDBJ databases">
        <title>Marivirga aurantiaca sp. nov., isolated from intertidal surface sediments.</title>
        <authorList>
            <person name="Zhang M."/>
        </authorList>
    </citation>
    <scope>NUCLEOTIDE SEQUENCE</scope>
    <source>
        <strain evidence="1">S37H4</strain>
    </source>
</reference>
<dbReference type="AlphaFoldDB" id="A0A935C8F0"/>
<accession>A0A935C8F0</accession>
<evidence type="ECO:0000313" key="2">
    <source>
        <dbReference type="Proteomes" id="UP000611723"/>
    </source>
</evidence>